<evidence type="ECO:0000313" key="8">
    <source>
        <dbReference type="Proteomes" id="UP000294508"/>
    </source>
</evidence>
<comment type="caution">
    <text evidence="7">The sequence shown here is derived from an EMBL/GenBank/DDBJ whole genome shotgun (WGS) entry which is preliminary data.</text>
</comment>
<keyword evidence="3" id="KW-0378">Hydrolase</keyword>
<dbReference type="OrthoDB" id="9777306at2"/>
<dbReference type="Proteomes" id="UP000294508">
    <property type="component" value="Unassembled WGS sequence"/>
</dbReference>
<organism evidence="7 8">
    <name type="scientific">Kribbella steppae</name>
    <dbReference type="NCBI Taxonomy" id="2512223"/>
    <lineage>
        <taxon>Bacteria</taxon>
        <taxon>Bacillati</taxon>
        <taxon>Actinomycetota</taxon>
        <taxon>Actinomycetes</taxon>
        <taxon>Propionibacteriales</taxon>
        <taxon>Kribbellaceae</taxon>
        <taxon>Kribbella</taxon>
    </lineage>
</organism>
<protein>
    <submittedName>
        <fullName evidence="7">Arylsulfatase A-like enzyme</fullName>
    </submittedName>
</protein>
<dbReference type="PROSITE" id="PS00149">
    <property type="entry name" value="SULFATASE_2"/>
    <property type="match status" value="1"/>
</dbReference>
<evidence type="ECO:0000256" key="5">
    <source>
        <dbReference type="SAM" id="MobiDB-lite"/>
    </source>
</evidence>
<evidence type="ECO:0000259" key="6">
    <source>
        <dbReference type="Pfam" id="PF00884"/>
    </source>
</evidence>
<comment type="similarity">
    <text evidence="1">Belongs to the sulfatase family.</text>
</comment>
<feature type="region of interest" description="Disordered" evidence="5">
    <location>
        <begin position="427"/>
        <end position="447"/>
    </location>
</feature>
<dbReference type="RefSeq" id="WP_132209242.1">
    <property type="nucleotide sequence ID" value="NZ_SLWN01000004.1"/>
</dbReference>
<evidence type="ECO:0000256" key="1">
    <source>
        <dbReference type="ARBA" id="ARBA00008779"/>
    </source>
</evidence>
<dbReference type="InterPro" id="IPR017850">
    <property type="entry name" value="Alkaline_phosphatase_core_sf"/>
</dbReference>
<dbReference type="InterPro" id="IPR000917">
    <property type="entry name" value="Sulfatase_N"/>
</dbReference>
<sequence length="447" mass="49134">MSPNVVVFLTDQQRWDTTGLHGNPVGLTPNLDRVGRAGTHFANSFTCQPLCTPARATLQTGLYPTTAGPYRNGIPLPEDARTLAHHFGAAGYETAYVGKWHLGDSASRGPVAPAQRGGYEYWLAANALEHTSDSYNTIVYDDTGAQVKLPGYRVDALTDAAMRYVAKPKDRPFFLFLSLLEPHHQNRRDDYPAPEGYEEAYRGAWTPPDLATLGGTSYRQLPGYYGMIKRIDEAYGRLLDTLTSLGLRDDTIVLFTSDHGNHFKTRNSEYKRSVHDASIRVPTVATGGIFTGGGQVNQLLSHVDLAPTLLDAAGLPVPKEMQGRSVVPLLHDRKAAWGDDVFVQVSESETARAVRTQRWKYGVVAPDCDPAAAGADHYVETYLFDLMADPYELDNLIGYRSHTHVAARLRERLISRMIDAGEASPTIAVSPERDSGQLHIEPAEAEL</sequence>
<evidence type="ECO:0000256" key="3">
    <source>
        <dbReference type="ARBA" id="ARBA00022801"/>
    </source>
</evidence>
<keyword evidence="4" id="KW-0106">Calcium</keyword>
<dbReference type="AlphaFoldDB" id="A0A4R2HMM6"/>
<dbReference type="InterPro" id="IPR050738">
    <property type="entry name" value="Sulfatase"/>
</dbReference>
<proteinExistence type="inferred from homology"/>
<evidence type="ECO:0000256" key="2">
    <source>
        <dbReference type="ARBA" id="ARBA00022723"/>
    </source>
</evidence>
<dbReference type="EMBL" id="SLWN01000004">
    <property type="protein sequence ID" value="TCO32444.1"/>
    <property type="molecule type" value="Genomic_DNA"/>
</dbReference>
<dbReference type="Gene3D" id="3.40.720.10">
    <property type="entry name" value="Alkaline Phosphatase, subunit A"/>
    <property type="match status" value="1"/>
</dbReference>
<dbReference type="CDD" id="cd16152">
    <property type="entry name" value="sulfatase_like"/>
    <property type="match status" value="1"/>
</dbReference>
<dbReference type="PANTHER" id="PTHR42693:SF53">
    <property type="entry name" value="ENDO-4-O-SULFATASE"/>
    <property type="match status" value="1"/>
</dbReference>
<dbReference type="GO" id="GO:0004065">
    <property type="term" value="F:arylsulfatase activity"/>
    <property type="evidence" value="ECO:0007669"/>
    <property type="project" value="TreeGrafter"/>
</dbReference>
<keyword evidence="8" id="KW-1185">Reference proteome</keyword>
<feature type="domain" description="Sulfatase N-terminal" evidence="6">
    <location>
        <begin position="3"/>
        <end position="314"/>
    </location>
</feature>
<accession>A0A4R2HMM6</accession>
<name>A0A4R2HMM6_9ACTN</name>
<dbReference type="PANTHER" id="PTHR42693">
    <property type="entry name" value="ARYLSULFATASE FAMILY MEMBER"/>
    <property type="match status" value="1"/>
</dbReference>
<dbReference type="GO" id="GO:0046872">
    <property type="term" value="F:metal ion binding"/>
    <property type="evidence" value="ECO:0007669"/>
    <property type="project" value="UniProtKB-KW"/>
</dbReference>
<dbReference type="SUPFAM" id="SSF53649">
    <property type="entry name" value="Alkaline phosphatase-like"/>
    <property type="match status" value="1"/>
</dbReference>
<evidence type="ECO:0000313" key="7">
    <source>
        <dbReference type="EMBL" id="TCO32444.1"/>
    </source>
</evidence>
<dbReference type="InterPro" id="IPR024607">
    <property type="entry name" value="Sulfatase_CS"/>
</dbReference>
<keyword evidence="2" id="KW-0479">Metal-binding</keyword>
<reference evidence="7 8" key="1">
    <citation type="journal article" date="2015" name="Stand. Genomic Sci.">
        <title>Genomic Encyclopedia of Bacterial and Archaeal Type Strains, Phase III: the genomes of soil and plant-associated and newly described type strains.</title>
        <authorList>
            <person name="Whitman W.B."/>
            <person name="Woyke T."/>
            <person name="Klenk H.P."/>
            <person name="Zhou Y."/>
            <person name="Lilburn T.G."/>
            <person name="Beck B.J."/>
            <person name="De Vos P."/>
            <person name="Vandamme P."/>
            <person name="Eisen J.A."/>
            <person name="Garrity G."/>
            <person name="Hugenholtz P."/>
            <person name="Kyrpides N.C."/>
        </authorList>
    </citation>
    <scope>NUCLEOTIDE SEQUENCE [LARGE SCALE GENOMIC DNA]</scope>
    <source>
        <strain evidence="7 8">VKM Ac-2572</strain>
    </source>
</reference>
<evidence type="ECO:0000256" key="4">
    <source>
        <dbReference type="ARBA" id="ARBA00022837"/>
    </source>
</evidence>
<gene>
    <name evidence="7" type="ORF">EV652_10450</name>
</gene>
<dbReference type="Pfam" id="PF00884">
    <property type="entry name" value="Sulfatase"/>
    <property type="match status" value="1"/>
</dbReference>